<name>A0A164PD93_9NOCA</name>
<evidence type="ECO:0000259" key="1">
    <source>
        <dbReference type="Pfam" id="PF08386"/>
    </source>
</evidence>
<organism evidence="2 3">
    <name type="scientific">Nocardia terpenica</name>
    <dbReference type="NCBI Taxonomy" id="455432"/>
    <lineage>
        <taxon>Bacteria</taxon>
        <taxon>Bacillati</taxon>
        <taxon>Actinomycetota</taxon>
        <taxon>Actinomycetes</taxon>
        <taxon>Mycobacteriales</taxon>
        <taxon>Nocardiaceae</taxon>
        <taxon>Nocardia</taxon>
    </lineage>
</organism>
<dbReference type="SUPFAM" id="SSF53474">
    <property type="entry name" value="alpha/beta-Hydrolases"/>
    <property type="match status" value="1"/>
</dbReference>
<dbReference type="AlphaFoldDB" id="A0A164PD93"/>
<dbReference type="STRING" id="455432.AWN90_18710"/>
<keyword evidence="3" id="KW-1185">Reference proteome</keyword>
<dbReference type="InterPro" id="IPR013595">
    <property type="entry name" value="Pept_S33_TAP-like_C"/>
</dbReference>
<dbReference type="InterPro" id="IPR029058">
    <property type="entry name" value="AB_hydrolase_fold"/>
</dbReference>
<feature type="domain" description="Peptidase S33 tripeptidyl aminopeptidase-like C-terminal" evidence="1">
    <location>
        <begin position="25"/>
        <end position="88"/>
    </location>
</feature>
<dbReference type="Proteomes" id="UP000076512">
    <property type="component" value="Unassembled WGS sequence"/>
</dbReference>
<evidence type="ECO:0000313" key="2">
    <source>
        <dbReference type="EMBL" id="KZM75417.1"/>
    </source>
</evidence>
<reference evidence="2 3" key="1">
    <citation type="submission" date="2016-04" db="EMBL/GenBank/DDBJ databases">
        <authorList>
            <person name="Evans L.H."/>
            <person name="Alamgir A."/>
            <person name="Owens N."/>
            <person name="Weber N.D."/>
            <person name="Virtaneva K."/>
            <person name="Barbian K."/>
            <person name="Babar A."/>
            <person name="Rosenke K."/>
        </authorList>
    </citation>
    <scope>NUCLEOTIDE SEQUENCE [LARGE SCALE GENOMIC DNA]</scope>
    <source>
        <strain evidence="2 3">IFM 0406</strain>
    </source>
</reference>
<accession>A0A164PD93</accession>
<proteinExistence type="predicted"/>
<dbReference type="EMBL" id="LWGR01000003">
    <property type="protein sequence ID" value="KZM75417.1"/>
    <property type="molecule type" value="Genomic_DNA"/>
</dbReference>
<protein>
    <recommendedName>
        <fullName evidence="1">Peptidase S33 tripeptidyl aminopeptidase-like C-terminal domain-containing protein</fullName>
    </recommendedName>
</protein>
<comment type="caution">
    <text evidence="2">The sequence shown here is derived from an EMBL/GenBank/DDBJ whole genome shotgun (WGS) entry which is preliminary data.</text>
</comment>
<dbReference type="OrthoDB" id="128089at2"/>
<sequence>MVFDEIQRVPELLLAIKVAVDADPPNATHAHTLILGTTTDPITPYPAAVRAQQLVSGSILLTRNGVGHGVYGRDPGITAAADQYLLAARPSTTLGIPDR</sequence>
<dbReference type="Pfam" id="PF08386">
    <property type="entry name" value="Abhydrolase_4"/>
    <property type="match status" value="1"/>
</dbReference>
<dbReference type="RefSeq" id="WP_067582755.1">
    <property type="nucleotide sequence ID" value="NZ_JABMCZ010000001.1"/>
</dbReference>
<evidence type="ECO:0000313" key="3">
    <source>
        <dbReference type="Proteomes" id="UP000076512"/>
    </source>
</evidence>
<gene>
    <name evidence="2" type="ORF">AWN90_18710</name>
</gene>